<dbReference type="EMBL" id="JMIH01000028">
    <property type="protein sequence ID" value="KEO72105.1"/>
    <property type="molecule type" value="Genomic_DNA"/>
</dbReference>
<dbReference type="InterPro" id="IPR009937">
    <property type="entry name" value="Phage_holin_3_6"/>
</dbReference>
<dbReference type="eggNOG" id="ENOG503481M">
    <property type="taxonomic scope" value="Bacteria"/>
</dbReference>
<feature type="transmembrane region" description="Helical" evidence="1">
    <location>
        <begin position="60"/>
        <end position="90"/>
    </location>
</feature>
<proteinExistence type="predicted"/>
<organism evidence="2 3">
    <name type="scientific">Anditalea andensis</name>
    <dbReference type="NCBI Taxonomy" id="1048983"/>
    <lineage>
        <taxon>Bacteria</taxon>
        <taxon>Pseudomonadati</taxon>
        <taxon>Bacteroidota</taxon>
        <taxon>Cytophagia</taxon>
        <taxon>Cytophagales</taxon>
        <taxon>Cytophagaceae</taxon>
        <taxon>Anditalea</taxon>
    </lineage>
</organism>
<comment type="caution">
    <text evidence="2">The sequence shown here is derived from an EMBL/GenBank/DDBJ whole genome shotgun (WGS) entry which is preliminary data.</text>
</comment>
<evidence type="ECO:0008006" key="4">
    <source>
        <dbReference type="Google" id="ProtNLM"/>
    </source>
</evidence>
<protein>
    <recommendedName>
        <fullName evidence="4">Competence protein</fullName>
    </recommendedName>
</protein>
<accession>A0A074KV69</accession>
<dbReference type="AlphaFoldDB" id="A0A074KV69"/>
<evidence type="ECO:0000256" key="1">
    <source>
        <dbReference type="SAM" id="Phobius"/>
    </source>
</evidence>
<name>A0A074KV69_9BACT</name>
<sequence>MLNFSEITNTIKDIIDVRIKIVKAELKEEFKAVALRIAVFVLMGFVALFIVWFLSYALAFWLGALTGSTALGFLLTAVFYMIVFGILFALKDSDKLQFSIKRVFIKLGILFQTKETTPEYTNDQDKITNKDTSDE</sequence>
<reference evidence="2 3" key="1">
    <citation type="submission" date="2014-04" db="EMBL/GenBank/DDBJ databases">
        <title>Characterization and application of a salt tolerant electro-active bacterium.</title>
        <authorList>
            <person name="Yang L."/>
            <person name="Wei S."/>
            <person name="Tay Q.X.M."/>
        </authorList>
    </citation>
    <scope>NUCLEOTIDE SEQUENCE [LARGE SCALE GENOMIC DNA]</scope>
    <source>
        <strain evidence="2 3">LY1</strain>
    </source>
</reference>
<evidence type="ECO:0000313" key="3">
    <source>
        <dbReference type="Proteomes" id="UP000027821"/>
    </source>
</evidence>
<dbReference type="RefSeq" id="WP_051720208.1">
    <property type="nucleotide sequence ID" value="NZ_JMIH01000028.1"/>
</dbReference>
<keyword evidence="1" id="KW-0812">Transmembrane</keyword>
<dbReference type="Pfam" id="PF07332">
    <property type="entry name" value="Phage_holin_3_6"/>
    <property type="match status" value="1"/>
</dbReference>
<evidence type="ECO:0000313" key="2">
    <source>
        <dbReference type="EMBL" id="KEO72105.1"/>
    </source>
</evidence>
<feature type="transmembrane region" description="Helical" evidence="1">
    <location>
        <begin position="33"/>
        <end position="54"/>
    </location>
</feature>
<keyword evidence="3" id="KW-1185">Reference proteome</keyword>
<dbReference type="STRING" id="1048983.EL17_19535"/>
<gene>
    <name evidence="2" type="ORF">EL17_19535</name>
</gene>
<dbReference type="Proteomes" id="UP000027821">
    <property type="component" value="Unassembled WGS sequence"/>
</dbReference>
<keyword evidence="1" id="KW-0472">Membrane</keyword>
<keyword evidence="1" id="KW-1133">Transmembrane helix</keyword>